<keyword evidence="3" id="KW-0393">Immunoglobulin domain</keyword>
<keyword evidence="9" id="KW-1185">Reference proteome</keyword>
<dbReference type="FunFam" id="2.60.40.10:FF:000032">
    <property type="entry name" value="palladin isoform X1"/>
    <property type="match status" value="1"/>
</dbReference>
<dbReference type="GO" id="GO:0001954">
    <property type="term" value="P:positive regulation of cell-matrix adhesion"/>
    <property type="evidence" value="ECO:0007669"/>
    <property type="project" value="Ensembl"/>
</dbReference>
<feature type="domain" description="Ig-like" evidence="6">
    <location>
        <begin position="176"/>
        <end position="263"/>
    </location>
</feature>
<dbReference type="GO" id="GO:0043542">
    <property type="term" value="P:endothelial cell migration"/>
    <property type="evidence" value="ECO:0007669"/>
    <property type="project" value="Ensembl"/>
</dbReference>
<dbReference type="SUPFAM" id="SSF49265">
    <property type="entry name" value="Fibronectin type III"/>
    <property type="match status" value="1"/>
</dbReference>
<dbReference type="CDD" id="cd00063">
    <property type="entry name" value="FN3"/>
    <property type="match status" value="1"/>
</dbReference>
<feature type="signal peptide" evidence="5">
    <location>
        <begin position="1"/>
        <end position="17"/>
    </location>
</feature>
<dbReference type="SMART" id="SM00060">
    <property type="entry name" value="FN3"/>
    <property type="match status" value="2"/>
</dbReference>
<dbReference type="InterPro" id="IPR036116">
    <property type="entry name" value="FN3_sf"/>
</dbReference>
<keyword evidence="1" id="KW-0677">Repeat</keyword>
<keyword evidence="5" id="KW-0732">Signal</keyword>
<evidence type="ECO:0000256" key="1">
    <source>
        <dbReference type="ARBA" id="ARBA00022737"/>
    </source>
</evidence>
<keyword evidence="4" id="KW-1133">Transmembrane helix</keyword>
<evidence type="ECO:0000259" key="6">
    <source>
        <dbReference type="PROSITE" id="PS50835"/>
    </source>
</evidence>
<dbReference type="GO" id="GO:0070593">
    <property type="term" value="P:dendrite self-avoidance"/>
    <property type="evidence" value="ECO:0007669"/>
    <property type="project" value="TreeGrafter"/>
</dbReference>
<dbReference type="FunFam" id="2.60.40.10:FF:000065">
    <property type="entry name" value="roundabout homolog 1 isoform X3"/>
    <property type="match status" value="1"/>
</dbReference>
<dbReference type="OMA" id="ESWEKNC"/>
<dbReference type="GO" id="GO:0046847">
    <property type="term" value="P:filopodium assembly"/>
    <property type="evidence" value="ECO:0007669"/>
    <property type="project" value="Ensembl"/>
</dbReference>
<feature type="domain" description="Fibronectin type-III" evidence="7">
    <location>
        <begin position="472"/>
        <end position="568"/>
    </location>
</feature>
<proteinExistence type="predicted"/>
<dbReference type="Ensembl" id="ENSHCOT00000004510.1">
    <property type="protein sequence ID" value="ENSHCOP00000005954.1"/>
    <property type="gene ID" value="ENSHCOG00000007676.1"/>
</dbReference>
<feature type="chain" id="PRO_5018568699" evidence="5">
    <location>
        <begin position="18"/>
        <end position="911"/>
    </location>
</feature>
<evidence type="ECO:0000259" key="7">
    <source>
        <dbReference type="PROSITE" id="PS50853"/>
    </source>
</evidence>
<dbReference type="Proteomes" id="UP000264820">
    <property type="component" value="Unplaced"/>
</dbReference>
<evidence type="ECO:0000256" key="5">
    <source>
        <dbReference type="SAM" id="SignalP"/>
    </source>
</evidence>
<dbReference type="Gene3D" id="2.60.40.10">
    <property type="entry name" value="Immunoglobulins"/>
    <property type="match status" value="5"/>
</dbReference>
<dbReference type="InterPro" id="IPR003961">
    <property type="entry name" value="FN3_dom"/>
</dbReference>
<feature type="domain" description="Ig-like" evidence="6">
    <location>
        <begin position="267"/>
        <end position="350"/>
    </location>
</feature>
<name>A0A3Q3D8S8_HIPCM</name>
<dbReference type="InterPro" id="IPR013098">
    <property type="entry name" value="Ig_I-set"/>
</dbReference>
<dbReference type="PANTHER" id="PTHR10075">
    <property type="entry name" value="BASIGIN RELATED"/>
    <property type="match status" value="1"/>
</dbReference>
<dbReference type="InterPro" id="IPR003598">
    <property type="entry name" value="Ig_sub2"/>
</dbReference>
<dbReference type="GO" id="GO:0035022">
    <property type="term" value="P:positive regulation of Rac protein signal transduction"/>
    <property type="evidence" value="ECO:0007669"/>
    <property type="project" value="Ensembl"/>
</dbReference>
<dbReference type="STRING" id="109280.ENSHCOP00000005954"/>
<dbReference type="PANTHER" id="PTHR10075:SF103">
    <property type="entry name" value="ROUNDABOUT HOMOLOG 4"/>
    <property type="match status" value="1"/>
</dbReference>
<keyword evidence="4" id="KW-0472">Membrane</keyword>
<dbReference type="InterPro" id="IPR007110">
    <property type="entry name" value="Ig-like_dom"/>
</dbReference>
<dbReference type="FunFam" id="2.60.40.10:FF:000840">
    <property type="entry name" value="Roundabout guidance receptor 4"/>
    <property type="match status" value="1"/>
</dbReference>
<dbReference type="Pfam" id="PF00041">
    <property type="entry name" value="fn3"/>
    <property type="match status" value="1"/>
</dbReference>
<dbReference type="InterPro" id="IPR013783">
    <property type="entry name" value="Ig-like_fold"/>
</dbReference>
<sequence>MNVSAWLLYVSLLYTWAEYSQRCKCQDLCPTELENKKSKTRIKVHFRNSLGHKHASSRSRPQHRKARVCADDVPPRIVHHPSDVVVKFGKPATFSCRGDGNPKPTIEWLHNGQPLEISKGDGQLQPMILSDDRLFFLSVGGSDHGHSHEGVYTCVARNSAGTAMSHNATLHIALQEAFTVQPSDVEVAEGEVAVLNCAPPVGHPEPNIMWRKDGLPINYTDFHYTELNGKLIIAPAEKNHSGAYVCVASNTMGKRESRAARLTVLKPVLVVKPENVSVRLGESAQFYCQAKGDPPPAVVWSRERGPLPNGYLMNPDQTLQIHYVTAQDAGKYTCTAVNDVGVVTATAQLLIEAASTKQKDLHIELSALRVVLENVTIMAPGSNISQVQWKFQSLPIQPHYLDGFEVLYRCLFPASSDWAAKKVTVPSFQTQVGPLRRGYKYEFKVRPYGSSLYGRESNTRLLRVPETVPSAAPLAVSITVYHDHNNSIHLNWEPPPSETHNGIIQGYQVWCVESYEQQYQNWTVDSSQHWLDIFALQPGKRYWITLAAVNGAGVGVPSDPHGFVILQDPVLIGSISALLWCILVVAAVCLLRRHSKMMTAPDSPWISGSWRPAFNKKYQDLWAQDLKPSGTKKNPSCMDSAVPIVTDSCGVYGTFYVDLMGNGLKTFNSPRRYPEMPLGLPQQHGFETIQIFTQPKTSPLTGREMLPWKQSIRPQPKMGVLRESWEKKHIKQSSRSTKLTMDLGSLQSVCDTSGNYLLSTNNNTNYPSYSPLSTALSSRSLNEEQDGTLTAQEATQYLELSPKLEKSSPSSCYSEWDSSLWNTWSSITDGNFASARASLISSVDSCYTNASSNFAHFLTTESVSGASFFSTSLPTQRPVSIILRRGPQTQRGGPCSCVGLERELDGGNGSS</sequence>
<dbReference type="GO" id="GO:0005886">
    <property type="term" value="C:plasma membrane"/>
    <property type="evidence" value="ECO:0007669"/>
    <property type="project" value="Ensembl"/>
</dbReference>
<organism evidence="8 9">
    <name type="scientific">Hippocampus comes</name>
    <name type="common">Tiger tail seahorse</name>
    <dbReference type="NCBI Taxonomy" id="109280"/>
    <lineage>
        <taxon>Eukaryota</taxon>
        <taxon>Metazoa</taxon>
        <taxon>Chordata</taxon>
        <taxon>Craniata</taxon>
        <taxon>Vertebrata</taxon>
        <taxon>Euteleostomi</taxon>
        <taxon>Actinopterygii</taxon>
        <taxon>Neopterygii</taxon>
        <taxon>Teleostei</taxon>
        <taxon>Neoteleostei</taxon>
        <taxon>Acanthomorphata</taxon>
        <taxon>Syngnathiaria</taxon>
        <taxon>Syngnathiformes</taxon>
        <taxon>Syngnathoidei</taxon>
        <taxon>Syngnathidae</taxon>
        <taxon>Hippocampus</taxon>
    </lineage>
</organism>
<dbReference type="SMART" id="SM00408">
    <property type="entry name" value="IGc2"/>
    <property type="match status" value="3"/>
</dbReference>
<dbReference type="GO" id="GO:0030334">
    <property type="term" value="P:regulation of cell migration"/>
    <property type="evidence" value="ECO:0007669"/>
    <property type="project" value="Ensembl"/>
</dbReference>
<feature type="domain" description="Fibronectin type-III" evidence="7">
    <location>
        <begin position="371"/>
        <end position="467"/>
    </location>
</feature>
<feature type="domain" description="Ig-like" evidence="6">
    <location>
        <begin position="75"/>
        <end position="171"/>
    </location>
</feature>
<dbReference type="Pfam" id="PF07679">
    <property type="entry name" value="I-set"/>
    <property type="match status" value="3"/>
</dbReference>
<dbReference type="PROSITE" id="PS50853">
    <property type="entry name" value="FN3"/>
    <property type="match status" value="2"/>
</dbReference>
<reference evidence="8" key="2">
    <citation type="submission" date="2025-09" db="UniProtKB">
        <authorList>
            <consortium name="Ensembl"/>
        </authorList>
    </citation>
    <scope>IDENTIFICATION</scope>
</reference>
<keyword evidence="2" id="KW-1015">Disulfide bond</keyword>
<dbReference type="GeneTree" id="ENSGT00940000159193"/>
<feature type="transmembrane region" description="Helical" evidence="4">
    <location>
        <begin position="570"/>
        <end position="591"/>
    </location>
</feature>
<dbReference type="GO" id="GO:0030032">
    <property type="term" value="P:lamellipodium assembly"/>
    <property type="evidence" value="ECO:0007669"/>
    <property type="project" value="Ensembl"/>
</dbReference>
<dbReference type="GO" id="GO:0007156">
    <property type="term" value="P:homophilic cell adhesion via plasma membrane adhesion molecules"/>
    <property type="evidence" value="ECO:0007669"/>
    <property type="project" value="TreeGrafter"/>
</dbReference>
<protein>
    <submittedName>
        <fullName evidence="8">Roundabout, axon guidance receptor, homolog 4 (Drosophila)</fullName>
    </submittedName>
</protein>
<keyword evidence="4" id="KW-0812">Transmembrane</keyword>
<evidence type="ECO:0000256" key="4">
    <source>
        <dbReference type="SAM" id="Phobius"/>
    </source>
</evidence>
<evidence type="ECO:0000313" key="9">
    <source>
        <dbReference type="Proteomes" id="UP000264820"/>
    </source>
</evidence>
<dbReference type="GO" id="GO:0007411">
    <property type="term" value="P:axon guidance"/>
    <property type="evidence" value="ECO:0007669"/>
    <property type="project" value="TreeGrafter"/>
</dbReference>
<dbReference type="GO" id="GO:0001525">
    <property type="term" value="P:angiogenesis"/>
    <property type="evidence" value="ECO:0007669"/>
    <property type="project" value="Ensembl"/>
</dbReference>
<dbReference type="InterPro" id="IPR036179">
    <property type="entry name" value="Ig-like_dom_sf"/>
</dbReference>
<dbReference type="AlphaFoldDB" id="A0A3Q3D8S8"/>
<dbReference type="SUPFAM" id="SSF48726">
    <property type="entry name" value="Immunoglobulin"/>
    <property type="match status" value="3"/>
</dbReference>
<dbReference type="PROSITE" id="PS50835">
    <property type="entry name" value="IG_LIKE"/>
    <property type="match status" value="3"/>
</dbReference>
<dbReference type="InterPro" id="IPR003599">
    <property type="entry name" value="Ig_sub"/>
</dbReference>
<accession>A0A3Q3D8S8</accession>
<evidence type="ECO:0000256" key="3">
    <source>
        <dbReference type="ARBA" id="ARBA00023319"/>
    </source>
</evidence>
<evidence type="ECO:0000256" key="2">
    <source>
        <dbReference type="ARBA" id="ARBA00023157"/>
    </source>
</evidence>
<dbReference type="FunFam" id="2.60.40.10:FF:000026">
    <property type="entry name" value="roundabout homolog 2 isoform X1"/>
    <property type="match status" value="1"/>
</dbReference>
<reference evidence="8" key="1">
    <citation type="submission" date="2025-08" db="UniProtKB">
        <authorList>
            <consortium name="Ensembl"/>
        </authorList>
    </citation>
    <scope>IDENTIFICATION</scope>
</reference>
<dbReference type="SMART" id="SM00409">
    <property type="entry name" value="IG"/>
    <property type="match status" value="3"/>
</dbReference>
<dbReference type="GO" id="GO:0030424">
    <property type="term" value="C:axon"/>
    <property type="evidence" value="ECO:0007669"/>
    <property type="project" value="TreeGrafter"/>
</dbReference>
<evidence type="ECO:0000313" key="8">
    <source>
        <dbReference type="Ensembl" id="ENSHCOP00000005954.1"/>
    </source>
</evidence>
<dbReference type="GO" id="GO:0098632">
    <property type="term" value="F:cell-cell adhesion mediator activity"/>
    <property type="evidence" value="ECO:0007669"/>
    <property type="project" value="TreeGrafter"/>
</dbReference>